<evidence type="ECO:0000313" key="19">
    <source>
        <dbReference type="Proteomes" id="UP001219957"/>
    </source>
</evidence>
<organism evidence="18 19">
    <name type="scientific">Exiguobacterium profundum</name>
    <dbReference type="NCBI Taxonomy" id="307643"/>
    <lineage>
        <taxon>Bacteria</taxon>
        <taxon>Bacillati</taxon>
        <taxon>Bacillota</taxon>
        <taxon>Bacilli</taxon>
        <taxon>Bacillales</taxon>
        <taxon>Bacillales Family XII. Incertae Sedis</taxon>
        <taxon>Exiguobacterium</taxon>
    </lineage>
</organism>
<keyword evidence="11 14" id="KW-0255">Endonuclease</keyword>
<evidence type="ECO:0000256" key="9">
    <source>
        <dbReference type="ARBA" id="ARBA00022722"/>
    </source>
</evidence>
<dbReference type="Gene3D" id="3.30.420.10">
    <property type="entry name" value="Ribonuclease H-like superfamily/Ribonuclease H"/>
    <property type="match status" value="1"/>
</dbReference>
<dbReference type="NCBIfam" id="NF000595">
    <property type="entry name" value="PRK00015.1-3"/>
    <property type="match status" value="1"/>
</dbReference>
<evidence type="ECO:0000313" key="18">
    <source>
        <dbReference type="EMBL" id="WED54219.1"/>
    </source>
</evidence>
<keyword evidence="10 14" id="KW-0479">Metal-binding</keyword>
<evidence type="ECO:0000256" key="8">
    <source>
        <dbReference type="ARBA" id="ARBA00022490"/>
    </source>
</evidence>
<dbReference type="InterPro" id="IPR012337">
    <property type="entry name" value="RNaseH-like_sf"/>
</dbReference>
<dbReference type="PANTHER" id="PTHR10954:SF18">
    <property type="entry name" value="RIBONUCLEASE HII"/>
    <property type="match status" value="1"/>
</dbReference>
<comment type="cofactor">
    <cofactor evidence="14 15">
        <name>Mn(2+)</name>
        <dbReference type="ChEBI" id="CHEBI:29035"/>
    </cofactor>
    <cofactor evidence="14 15">
        <name>Mg(2+)</name>
        <dbReference type="ChEBI" id="CHEBI:18420"/>
    </cofactor>
    <text evidence="14 15">Manganese or magnesium. Binds 1 divalent metal ion per monomer in the absence of substrate. May bind a second metal ion after substrate binding.</text>
</comment>
<keyword evidence="12 14" id="KW-0378">Hydrolase</keyword>
<feature type="binding site" evidence="15">
    <location>
        <position position="166"/>
    </location>
    <ligand>
        <name>a divalent metal cation</name>
        <dbReference type="ChEBI" id="CHEBI:60240"/>
    </ligand>
</feature>
<evidence type="ECO:0000256" key="13">
    <source>
        <dbReference type="ARBA" id="ARBA00023211"/>
    </source>
</evidence>
<evidence type="ECO:0000256" key="6">
    <source>
        <dbReference type="ARBA" id="ARBA00012180"/>
    </source>
</evidence>
<dbReference type="Pfam" id="PF01351">
    <property type="entry name" value="RNase_HII"/>
    <property type="match status" value="1"/>
</dbReference>
<evidence type="ECO:0000256" key="3">
    <source>
        <dbReference type="ARBA" id="ARBA00004065"/>
    </source>
</evidence>
<comment type="similarity">
    <text evidence="5 14 16">Belongs to the RNase HII family.</text>
</comment>
<gene>
    <name evidence="14" type="primary">rnhB</name>
    <name evidence="18" type="ORF">OE059_09135</name>
</gene>
<comment type="caution">
    <text evidence="14">Lacks conserved residue(s) required for the propagation of feature annotation.</text>
</comment>
<evidence type="ECO:0000256" key="16">
    <source>
        <dbReference type="RuleBase" id="RU003515"/>
    </source>
</evidence>
<evidence type="ECO:0000256" key="5">
    <source>
        <dbReference type="ARBA" id="ARBA00007383"/>
    </source>
</evidence>
<dbReference type="EMBL" id="CP109617">
    <property type="protein sequence ID" value="WED54219.1"/>
    <property type="molecule type" value="Genomic_DNA"/>
</dbReference>
<evidence type="ECO:0000256" key="1">
    <source>
        <dbReference type="ARBA" id="ARBA00000077"/>
    </source>
</evidence>
<sequence length="250" mass="28118">MTIQQIKQQLEDIRYEEWVYIFPTLSRDPRAGVQTLLRQKQRQFERERALQDDFERRMTYEREWKAEGFTRIVGVDEVGRGPLAGPVVAAAVLLPDGFYLPGLNDSKKMTKAARDAAYAHIIEVAEVGVGIVEPAVIDEINIYEATKLAMTEAIHQVGEVDSLLIDAMKLELDIPQQSLVKGDTLSVSIAAASVVAKVVRDRMMEEYDLTYPGYGFAKNAGYGTETHLEGLRRLGVTPIHRRTFAPIKHM</sequence>
<comment type="function">
    <text evidence="3 14 16">Endonuclease that specifically degrades the RNA of RNA-DNA hybrids.</text>
</comment>
<evidence type="ECO:0000256" key="7">
    <source>
        <dbReference type="ARBA" id="ARBA00019179"/>
    </source>
</evidence>
<dbReference type="InterPro" id="IPR001352">
    <property type="entry name" value="RNase_HII/HIII"/>
</dbReference>
<name>A0ABY8AWF3_9BACL</name>
<dbReference type="InterPro" id="IPR036397">
    <property type="entry name" value="RNaseH_sf"/>
</dbReference>
<dbReference type="PANTHER" id="PTHR10954">
    <property type="entry name" value="RIBONUCLEASE H2 SUBUNIT A"/>
    <property type="match status" value="1"/>
</dbReference>
<evidence type="ECO:0000256" key="12">
    <source>
        <dbReference type="ARBA" id="ARBA00022801"/>
    </source>
</evidence>
<dbReference type="RefSeq" id="WP_270812771.1">
    <property type="nucleotide sequence ID" value="NZ_CP109617.1"/>
</dbReference>
<dbReference type="PROSITE" id="PS51975">
    <property type="entry name" value="RNASE_H_2"/>
    <property type="match status" value="1"/>
</dbReference>
<dbReference type="Proteomes" id="UP001219957">
    <property type="component" value="Chromosome"/>
</dbReference>
<comment type="subcellular location">
    <subcellularLocation>
        <location evidence="4 14">Cytoplasm</location>
    </subcellularLocation>
</comment>
<dbReference type="InterPro" id="IPR022898">
    <property type="entry name" value="RNase_HII"/>
</dbReference>
<keyword evidence="19" id="KW-1185">Reference proteome</keyword>
<dbReference type="GO" id="GO:0004523">
    <property type="term" value="F:RNA-DNA hybrid ribonuclease activity"/>
    <property type="evidence" value="ECO:0007669"/>
    <property type="project" value="UniProtKB-EC"/>
</dbReference>
<feature type="binding site" evidence="14 15">
    <location>
        <position position="76"/>
    </location>
    <ligand>
        <name>a divalent metal cation</name>
        <dbReference type="ChEBI" id="CHEBI:60240"/>
    </ligand>
</feature>
<feature type="binding site" evidence="14 15">
    <location>
        <position position="77"/>
    </location>
    <ligand>
        <name>a divalent metal cation</name>
        <dbReference type="ChEBI" id="CHEBI:60240"/>
    </ligand>
</feature>
<proteinExistence type="inferred from homology"/>
<keyword evidence="8 14" id="KW-0963">Cytoplasm</keyword>
<protein>
    <recommendedName>
        <fullName evidence="7 14">Ribonuclease HII</fullName>
        <shortName evidence="14">RNase HII</shortName>
        <ecNumber evidence="6 14">3.1.26.4</ecNumber>
    </recommendedName>
</protein>
<dbReference type="NCBIfam" id="NF000594">
    <property type="entry name" value="PRK00015.1-1"/>
    <property type="match status" value="1"/>
</dbReference>
<dbReference type="CDD" id="cd07182">
    <property type="entry name" value="RNase_HII_bacteria_HII_like"/>
    <property type="match status" value="1"/>
</dbReference>
<evidence type="ECO:0000259" key="17">
    <source>
        <dbReference type="PROSITE" id="PS51975"/>
    </source>
</evidence>
<evidence type="ECO:0000256" key="10">
    <source>
        <dbReference type="ARBA" id="ARBA00022723"/>
    </source>
</evidence>
<keyword evidence="13 14" id="KW-0464">Manganese</keyword>
<dbReference type="SUPFAM" id="SSF53098">
    <property type="entry name" value="Ribonuclease H-like"/>
    <property type="match status" value="1"/>
</dbReference>
<comment type="catalytic activity">
    <reaction evidence="1 14 15 16">
        <text>Endonucleolytic cleavage to 5'-phosphomonoester.</text>
        <dbReference type="EC" id="3.1.26.4"/>
    </reaction>
</comment>
<feature type="domain" description="RNase H type-2" evidence="17">
    <location>
        <begin position="70"/>
        <end position="250"/>
    </location>
</feature>
<evidence type="ECO:0000256" key="11">
    <source>
        <dbReference type="ARBA" id="ARBA00022759"/>
    </source>
</evidence>
<dbReference type="InterPro" id="IPR024567">
    <property type="entry name" value="RNase_HII/HIII_dom"/>
</dbReference>
<reference evidence="18 19" key="1">
    <citation type="submission" date="2022-10" db="EMBL/GenBank/DDBJ databases">
        <title>Complete genome sequence of Exiguobacterium profundum TSS-3 isolated from an extremely saline-alkaline spring located in Ixtapa, Chiapas-Mexico.</title>
        <authorList>
            <person name="Rincon-Rosales R."/>
            <person name="Rogel M.A."/>
            <person name="Rincon-Molina C.I."/>
            <person name="Guerrero G."/>
            <person name="Manzano-Gomez L.A."/>
            <person name="Lopez-Lopez A."/>
            <person name="Rincon Molina F.A."/>
            <person name="Martinez-Romero E."/>
        </authorList>
    </citation>
    <scope>NUCLEOTIDE SEQUENCE [LARGE SCALE GENOMIC DNA]</scope>
    <source>
        <strain evidence="18 19">TSS-3</strain>
    </source>
</reference>
<keyword evidence="9 14" id="KW-0540">Nuclease</keyword>
<evidence type="ECO:0000256" key="15">
    <source>
        <dbReference type="PROSITE-ProRule" id="PRU01319"/>
    </source>
</evidence>
<evidence type="ECO:0000256" key="4">
    <source>
        <dbReference type="ARBA" id="ARBA00004496"/>
    </source>
</evidence>
<dbReference type="HAMAP" id="MF_00052_B">
    <property type="entry name" value="RNase_HII_B"/>
    <property type="match status" value="1"/>
</dbReference>
<comment type="cofactor">
    <cofactor evidence="2">
        <name>Mg(2+)</name>
        <dbReference type="ChEBI" id="CHEBI:18420"/>
    </cofactor>
</comment>
<evidence type="ECO:0000256" key="2">
    <source>
        <dbReference type="ARBA" id="ARBA00001946"/>
    </source>
</evidence>
<evidence type="ECO:0000256" key="14">
    <source>
        <dbReference type="HAMAP-Rule" id="MF_00052"/>
    </source>
</evidence>
<accession>A0ABY8AWF3</accession>
<dbReference type="EC" id="3.1.26.4" evidence="6 14"/>